<dbReference type="Pfam" id="PF09413">
    <property type="entry name" value="DUF2007"/>
    <property type="match status" value="1"/>
</dbReference>
<sequence>MSNWIVVFEAANSLEAHTLKGALESRGMAVQLKGEALSGALGELPMDVARVTLLVQANDWQQAREFIQGYQQQGGRSWRCRQCGEENDASFEVCWQCGSGPEGPER</sequence>
<dbReference type="InterPro" id="IPR001876">
    <property type="entry name" value="Znf_RanBP2"/>
</dbReference>
<dbReference type="Pfam" id="PF24463">
    <property type="entry name" value="DUF7577"/>
    <property type="match status" value="1"/>
</dbReference>
<comment type="caution">
    <text evidence="5">The sequence shown here is derived from an EMBL/GenBank/DDBJ whole genome shotgun (WGS) entry which is preliminary data.</text>
</comment>
<evidence type="ECO:0000313" key="7">
    <source>
        <dbReference type="Proteomes" id="UP000243640"/>
    </source>
</evidence>
<evidence type="ECO:0000313" key="5">
    <source>
        <dbReference type="EMBL" id="OYD23628.1"/>
    </source>
</evidence>
<evidence type="ECO:0000313" key="6">
    <source>
        <dbReference type="EMBL" id="TDW55819.1"/>
    </source>
</evidence>
<keyword evidence="2" id="KW-0863">Zinc-finger</keyword>
<evidence type="ECO:0000256" key="1">
    <source>
        <dbReference type="ARBA" id="ARBA00022723"/>
    </source>
</evidence>
<keyword evidence="3" id="KW-0862">Zinc</keyword>
<evidence type="ECO:0000256" key="3">
    <source>
        <dbReference type="ARBA" id="ARBA00022833"/>
    </source>
</evidence>
<dbReference type="AlphaFoldDB" id="A0A235CG94"/>
<protein>
    <submittedName>
        <fullName evidence="6">Signal transducing protein</fullName>
    </submittedName>
</protein>
<keyword evidence="8" id="KW-1185">Reference proteome</keyword>
<dbReference type="InterPro" id="IPR018551">
    <property type="entry name" value="DUF2007"/>
</dbReference>
<dbReference type="InterPro" id="IPR055999">
    <property type="entry name" value="DUF7577"/>
</dbReference>
<evidence type="ECO:0000256" key="2">
    <source>
        <dbReference type="ARBA" id="ARBA00022771"/>
    </source>
</evidence>
<dbReference type="GO" id="GO:0008270">
    <property type="term" value="F:zinc ion binding"/>
    <property type="evidence" value="ECO:0007669"/>
    <property type="project" value="UniProtKB-KW"/>
</dbReference>
<dbReference type="Proteomes" id="UP000295058">
    <property type="component" value="Unassembled WGS sequence"/>
</dbReference>
<reference evidence="5 7" key="1">
    <citation type="submission" date="2017-08" db="EMBL/GenBank/DDBJ databases">
        <title>Draft Genome Sequence of the Marine Bacterium Oceanimonas baumannii ATCC 700832.</title>
        <authorList>
            <person name="Mcclelland W.D."/>
            <person name="Brennan M.A."/>
            <person name="Trachtenberg A.M."/>
            <person name="Maclea K.S."/>
        </authorList>
    </citation>
    <scope>NUCLEOTIDE SEQUENCE [LARGE SCALE GENOMIC DNA]</scope>
    <source>
        <strain evidence="5 7">ATCC 700832</strain>
    </source>
</reference>
<dbReference type="PROSITE" id="PS01358">
    <property type="entry name" value="ZF_RANBP2_1"/>
    <property type="match status" value="1"/>
</dbReference>
<gene>
    <name evidence="5" type="ORF">B6S09_11855</name>
    <name evidence="6" type="ORF">LY04_03145</name>
</gene>
<organism evidence="5 7">
    <name type="scientific">Oceanimonas baumannii</name>
    <dbReference type="NCBI Taxonomy" id="129578"/>
    <lineage>
        <taxon>Bacteria</taxon>
        <taxon>Pseudomonadati</taxon>
        <taxon>Pseudomonadota</taxon>
        <taxon>Gammaproteobacteria</taxon>
        <taxon>Aeromonadales</taxon>
        <taxon>Aeromonadaceae</taxon>
        <taxon>Oceanimonas</taxon>
    </lineage>
</organism>
<keyword evidence="1" id="KW-0479">Metal-binding</keyword>
<dbReference type="EMBL" id="NQJF01000009">
    <property type="protein sequence ID" value="OYD23628.1"/>
    <property type="molecule type" value="Genomic_DNA"/>
</dbReference>
<dbReference type="EMBL" id="SODO01000016">
    <property type="protein sequence ID" value="TDW55819.1"/>
    <property type="molecule type" value="Genomic_DNA"/>
</dbReference>
<proteinExistence type="predicted"/>
<feature type="domain" description="RanBP2-type" evidence="4">
    <location>
        <begin position="72"/>
        <end position="103"/>
    </location>
</feature>
<accession>A0A235CG94</accession>
<dbReference type="Proteomes" id="UP000243640">
    <property type="component" value="Unassembled WGS sequence"/>
</dbReference>
<evidence type="ECO:0000313" key="8">
    <source>
        <dbReference type="Proteomes" id="UP000295058"/>
    </source>
</evidence>
<reference evidence="6 8" key="2">
    <citation type="submission" date="2019-03" db="EMBL/GenBank/DDBJ databases">
        <title>Genomic Encyclopedia of Archaeal and Bacterial Type Strains, Phase II (KMG-II): from individual species to whole genera.</title>
        <authorList>
            <person name="Goeker M."/>
        </authorList>
    </citation>
    <scope>NUCLEOTIDE SEQUENCE [LARGE SCALE GENOMIC DNA]</scope>
    <source>
        <strain evidence="6 8">DSM 15594</strain>
    </source>
</reference>
<dbReference type="OrthoDB" id="9814654at2"/>
<dbReference type="PROSITE" id="PS50199">
    <property type="entry name" value="ZF_RANBP2_2"/>
    <property type="match status" value="1"/>
</dbReference>
<dbReference type="RefSeq" id="WP_094278700.1">
    <property type="nucleotide sequence ID" value="NZ_JBLWZI010000006.1"/>
</dbReference>
<evidence type="ECO:0000259" key="4">
    <source>
        <dbReference type="PROSITE" id="PS50199"/>
    </source>
</evidence>
<name>A0A235CG94_9GAMM</name>